<sequence length="53" mass="6319">MKRYKPSVSGLAFFLRNSPVAEKEQNIMRYKLEIPWTARLINVLGIRRNRSLR</sequence>
<evidence type="ECO:0000313" key="2">
    <source>
        <dbReference type="Proteomes" id="UP001290861"/>
    </source>
</evidence>
<dbReference type="EMBL" id="JARVCO010000010">
    <property type="protein sequence ID" value="MDZ8119266.1"/>
    <property type="molecule type" value="Genomic_DNA"/>
</dbReference>
<dbReference type="RefSeq" id="WP_322609050.1">
    <property type="nucleotide sequence ID" value="NZ_JARVCO010000010.1"/>
</dbReference>
<reference evidence="1 2" key="1">
    <citation type="journal article" date="2024" name="Appl. Environ. Microbiol.">
        <title>Pontiella agarivorans sp. nov., a novel marine anaerobic bacterium capable of degrading macroalgal polysaccharides and fixing nitrogen.</title>
        <authorList>
            <person name="Liu N."/>
            <person name="Kivenson V."/>
            <person name="Peng X."/>
            <person name="Cui Z."/>
            <person name="Lankiewicz T.S."/>
            <person name="Gosselin K.M."/>
            <person name="English C.J."/>
            <person name="Blair E.M."/>
            <person name="O'Malley M.A."/>
            <person name="Valentine D.L."/>
        </authorList>
    </citation>
    <scope>NUCLEOTIDE SEQUENCE [LARGE SCALE GENOMIC DNA]</scope>
    <source>
        <strain evidence="1 2">NLcol2</strain>
    </source>
</reference>
<comment type="caution">
    <text evidence="1">The sequence shown here is derived from an EMBL/GenBank/DDBJ whole genome shotgun (WGS) entry which is preliminary data.</text>
</comment>
<keyword evidence="2" id="KW-1185">Reference proteome</keyword>
<gene>
    <name evidence="1" type="ORF">P9H32_11585</name>
</gene>
<protein>
    <submittedName>
        <fullName evidence="1">Uncharacterized protein</fullName>
    </submittedName>
</protein>
<name>A0ABU5MYU8_9BACT</name>
<accession>A0ABU5MYU8</accession>
<proteinExistence type="predicted"/>
<evidence type="ECO:0000313" key="1">
    <source>
        <dbReference type="EMBL" id="MDZ8119266.1"/>
    </source>
</evidence>
<dbReference type="Proteomes" id="UP001290861">
    <property type="component" value="Unassembled WGS sequence"/>
</dbReference>
<organism evidence="1 2">
    <name type="scientific">Pontiella agarivorans</name>
    <dbReference type="NCBI Taxonomy" id="3038953"/>
    <lineage>
        <taxon>Bacteria</taxon>
        <taxon>Pseudomonadati</taxon>
        <taxon>Kiritimatiellota</taxon>
        <taxon>Kiritimatiellia</taxon>
        <taxon>Kiritimatiellales</taxon>
        <taxon>Pontiellaceae</taxon>
        <taxon>Pontiella</taxon>
    </lineage>
</organism>